<dbReference type="GO" id="GO:0004497">
    <property type="term" value="F:monooxygenase activity"/>
    <property type="evidence" value="ECO:0007669"/>
    <property type="project" value="UniProtKB-KW"/>
</dbReference>
<comment type="similarity">
    <text evidence="1">Belongs to the cytochrome P450 family.</text>
</comment>
<dbReference type="WBParaSite" id="PSU_v2.g15525.t1">
    <property type="protein sequence ID" value="PSU_v2.g15525.t1"/>
    <property type="gene ID" value="PSU_v2.g15525"/>
</dbReference>
<name>A0A914Y7U4_9BILA</name>
<dbReference type="Gene3D" id="1.10.630.10">
    <property type="entry name" value="Cytochrome P450"/>
    <property type="match status" value="1"/>
</dbReference>
<keyword evidence="2" id="KW-0503">Monooxygenase</keyword>
<dbReference type="GO" id="GO:0020037">
    <property type="term" value="F:heme binding"/>
    <property type="evidence" value="ECO:0007669"/>
    <property type="project" value="InterPro"/>
</dbReference>
<organism evidence="3 4">
    <name type="scientific">Panagrolaimus superbus</name>
    <dbReference type="NCBI Taxonomy" id="310955"/>
    <lineage>
        <taxon>Eukaryota</taxon>
        <taxon>Metazoa</taxon>
        <taxon>Ecdysozoa</taxon>
        <taxon>Nematoda</taxon>
        <taxon>Chromadorea</taxon>
        <taxon>Rhabditida</taxon>
        <taxon>Tylenchina</taxon>
        <taxon>Panagrolaimomorpha</taxon>
        <taxon>Panagrolaimoidea</taxon>
        <taxon>Panagrolaimidae</taxon>
        <taxon>Panagrolaimus</taxon>
    </lineage>
</organism>
<dbReference type="Proteomes" id="UP000887577">
    <property type="component" value="Unplaced"/>
</dbReference>
<dbReference type="InterPro" id="IPR036396">
    <property type="entry name" value="Cyt_P450_sf"/>
</dbReference>
<evidence type="ECO:0000256" key="2">
    <source>
        <dbReference type="ARBA" id="ARBA00023033"/>
    </source>
</evidence>
<dbReference type="InterPro" id="IPR001128">
    <property type="entry name" value="Cyt_P450"/>
</dbReference>
<evidence type="ECO:0000256" key="1">
    <source>
        <dbReference type="ARBA" id="ARBA00010617"/>
    </source>
</evidence>
<evidence type="ECO:0000313" key="3">
    <source>
        <dbReference type="Proteomes" id="UP000887577"/>
    </source>
</evidence>
<dbReference type="GO" id="GO:0016705">
    <property type="term" value="F:oxidoreductase activity, acting on paired donors, with incorporation or reduction of molecular oxygen"/>
    <property type="evidence" value="ECO:0007669"/>
    <property type="project" value="InterPro"/>
</dbReference>
<keyword evidence="3" id="KW-1185">Reference proteome</keyword>
<dbReference type="Pfam" id="PF00067">
    <property type="entry name" value="p450"/>
    <property type="match status" value="1"/>
</dbReference>
<evidence type="ECO:0000313" key="4">
    <source>
        <dbReference type="WBParaSite" id="PSU_v2.g15525.t1"/>
    </source>
</evidence>
<reference evidence="4" key="1">
    <citation type="submission" date="2022-11" db="UniProtKB">
        <authorList>
            <consortium name="WormBaseParasite"/>
        </authorList>
    </citation>
    <scope>IDENTIFICATION</scope>
</reference>
<dbReference type="AlphaFoldDB" id="A0A914Y7U4"/>
<dbReference type="SUPFAM" id="SSF48264">
    <property type="entry name" value="Cytochrome P450"/>
    <property type="match status" value="2"/>
</dbReference>
<dbReference type="PANTHER" id="PTHR24284:SF1">
    <property type="entry name" value="CYTOCHROME P450 FAMILY"/>
    <property type="match status" value="1"/>
</dbReference>
<proteinExistence type="inferred from homology"/>
<sequence length="170" mass="19349">MLGVILLSLFAILIFHQFYWRRLNLPPGPMPWPLIGNLPTIDMKNIDNQLLELKKEYGNVITLWLPKPTVIVGGLDVTITKCFIKMVKSCKSAMHTHNRKNFGGLMELPLDMIHFGEINEDFYACFRDLGVGKPVVEEAIIAQSQEACTHLKNLNGQPIHLTRYMIVSFV</sequence>
<dbReference type="GO" id="GO:0005506">
    <property type="term" value="F:iron ion binding"/>
    <property type="evidence" value="ECO:0007669"/>
    <property type="project" value="InterPro"/>
</dbReference>
<dbReference type="PANTHER" id="PTHR24284">
    <property type="entry name" value="CYTOCHROME P450 FAMILY"/>
    <property type="match status" value="1"/>
</dbReference>
<protein>
    <submittedName>
        <fullName evidence="4">Cytochrome P450</fullName>
    </submittedName>
</protein>
<keyword evidence="2" id="KW-0560">Oxidoreductase</keyword>
<accession>A0A914Y7U4</accession>